<dbReference type="OrthoDB" id="9808398at2"/>
<dbReference type="InterPro" id="IPR011990">
    <property type="entry name" value="TPR-like_helical_dom_sf"/>
</dbReference>
<dbReference type="InterPro" id="IPR027417">
    <property type="entry name" value="P-loop_NTPase"/>
</dbReference>
<dbReference type="InterPro" id="IPR036388">
    <property type="entry name" value="WH-like_DNA-bd_sf"/>
</dbReference>
<dbReference type="GO" id="GO:0005524">
    <property type="term" value="F:ATP binding"/>
    <property type="evidence" value="ECO:0007669"/>
    <property type="project" value="UniProtKB-KW"/>
</dbReference>
<dbReference type="PANTHER" id="PTHR16305">
    <property type="entry name" value="TESTICULAR SOLUBLE ADENYLYL CYCLASE"/>
    <property type="match status" value="1"/>
</dbReference>
<feature type="domain" description="Bacterial transcriptional activator" evidence="6">
    <location>
        <begin position="101"/>
        <end position="235"/>
    </location>
</feature>
<dbReference type="Pfam" id="PF03704">
    <property type="entry name" value="BTAD"/>
    <property type="match status" value="1"/>
</dbReference>
<dbReference type="Gene3D" id="1.25.40.10">
    <property type="entry name" value="Tetratricopeptide repeat domain"/>
    <property type="match status" value="1"/>
</dbReference>
<dbReference type="SMART" id="SM00862">
    <property type="entry name" value="Trans_reg_C"/>
    <property type="match status" value="1"/>
</dbReference>
<dbReference type="InterPro" id="IPR005158">
    <property type="entry name" value="BTAD"/>
</dbReference>
<dbReference type="Proteomes" id="UP000295554">
    <property type="component" value="Unassembled WGS sequence"/>
</dbReference>
<evidence type="ECO:0000259" key="6">
    <source>
        <dbReference type="SMART" id="SM01043"/>
    </source>
</evidence>
<keyword evidence="2" id="KW-0547">Nucleotide-binding</keyword>
<dbReference type="EMBL" id="SMSE01000001">
    <property type="protein sequence ID" value="TDG15393.1"/>
    <property type="molecule type" value="Genomic_DNA"/>
</dbReference>
<dbReference type="SUPFAM" id="SSF48452">
    <property type="entry name" value="TPR-like"/>
    <property type="match status" value="1"/>
</dbReference>
<dbReference type="Pfam" id="PF13191">
    <property type="entry name" value="AAA_16"/>
    <property type="match status" value="1"/>
</dbReference>
<dbReference type="SUPFAM" id="SSF52540">
    <property type="entry name" value="P-loop containing nucleoside triphosphate hydrolases"/>
    <property type="match status" value="1"/>
</dbReference>
<dbReference type="RefSeq" id="WP_133209751.1">
    <property type="nucleotide sequence ID" value="NZ_SMSE01000001.1"/>
</dbReference>
<keyword evidence="3" id="KW-0067">ATP-binding</keyword>
<dbReference type="InterPro" id="IPR001867">
    <property type="entry name" value="OmpR/PhoB-type_DNA-bd"/>
</dbReference>
<comment type="caution">
    <text evidence="7">The sequence shown here is derived from an EMBL/GenBank/DDBJ whole genome shotgun (WGS) entry which is preliminary data.</text>
</comment>
<evidence type="ECO:0000256" key="3">
    <source>
        <dbReference type="ARBA" id="ARBA00022840"/>
    </source>
</evidence>
<gene>
    <name evidence="7" type="ORF">E2F43_03945</name>
</gene>
<dbReference type="Gene3D" id="1.10.10.10">
    <property type="entry name" value="Winged helix-like DNA-binding domain superfamily/Winged helix DNA-binding domain"/>
    <property type="match status" value="1"/>
</dbReference>
<dbReference type="GO" id="GO:0006355">
    <property type="term" value="P:regulation of DNA-templated transcription"/>
    <property type="evidence" value="ECO:0007669"/>
    <property type="project" value="InterPro"/>
</dbReference>
<dbReference type="SUPFAM" id="SSF46894">
    <property type="entry name" value="C-terminal effector domain of the bipartite response regulators"/>
    <property type="match status" value="1"/>
</dbReference>
<keyword evidence="4" id="KW-0238">DNA-binding</keyword>
<evidence type="ECO:0000313" key="7">
    <source>
        <dbReference type="EMBL" id="TDG15393.1"/>
    </source>
</evidence>
<evidence type="ECO:0000256" key="2">
    <source>
        <dbReference type="ARBA" id="ARBA00022741"/>
    </source>
</evidence>
<dbReference type="InterPro" id="IPR041664">
    <property type="entry name" value="AAA_16"/>
</dbReference>
<evidence type="ECO:0000256" key="4">
    <source>
        <dbReference type="ARBA" id="ARBA00023125"/>
    </source>
</evidence>
<name>A0A4R5LVD7_9GAMM</name>
<accession>A0A4R5LVD7</accession>
<evidence type="ECO:0000313" key="8">
    <source>
        <dbReference type="Proteomes" id="UP000295554"/>
    </source>
</evidence>
<dbReference type="PANTHER" id="PTHR16305:SF28">
    <property type="entry name" value="GUANYLATE CYCLASE DOMAIN-CONTAINING PROTEIN"/>
    <property type="match status" value="1"/>
</dbReference>
<dbReference type="SMART" id="SM01043">
    <property type="entry name" value="BTAD"/>
    <property type="match status" value="1"/>
</dbReference>
<organism evidence="7 8">
    <name type="scientific">Seongchinamella unica</name>
    <dbReference type="NCBI Taxonomy" id="2547392"/>
    <lineage>
        <taxon>Bacteria</taxon>
        <taxon>Pseudomonadati</taxon>
        <taxon>Pseudomonadota</taxon>
        <taxon>Gammaproteobacteria</taxon>
        <taxon>Cellvibrionales</taxon>
        <taxon>Halieaceae</taxon>
        <taxon>Seongchinamella</taxon>
    </lineage>
</organism>
<protein>
    <submittedName>
        <fullName evidence="7">Uncharacterized protein</fullName>
    </submittedName>
</protein>
<dbReference type="Gene3D" id="3.40.50.300">
    <property type="entry name" value="P-loop containing nucleotide triphosphate hydrolases"/>
    <property type="match status" value="1"/>
</dbReference>
<dbReference type="GO" id="GO:0004016">
    <property type="term" value="F:adenylate cyclase activity"/>
    <property type="evidence" value="ECO:0007669"/>
    <property type="project" value="TreeGrafter"/>
</dbReference>
<dbReference type="InterPro" id="IPR016032">
    <property type="entry name" value="Sig_transdc_resp-reg_C-effctor"/>
</dbReference>
<proteinExistence type="inferred from homology"/>
<feature type="domain" description="OmpR/PhoB-type" evidence="5">
    <location>
        <begin position="18"/>
        <end position="91"/>
    </location>
</feature>
<dbReference type="GO" id="GO:0000160">
    <property type="term" value="P:phosphorelay signal transduction system"/>
    <property type="evidence" value="ECO:0007669"/>
    <property type="project" value="InterPro"/>
</dbReference>
<comment type="similarity">
    <text evidence="1">Belongs to the AfsR/DnrI/RedD regulatory family.</text>
</comment>
<evidence type="ECO:0000259" key="5">
    <source>
        <dbReference type="SMART" id="SM00862"/>
    </source>
</evidence>
<dbReference type="AlphaFoldDB" id="A0A4R5LVD7"/>
<keyword evidence="8" id="KW-1185">Reference proteome</keyword>
<dbReference type="GO" id="GO:0005737">
    <property type="term" value="C:cytoplasm"/>
    <property type="evidence" value="ECO:0007669"/>
    <property type="project" value="TreeGrafter"/>
</dbReference>
<dbReference type="GO" id="GO:0003677">
    <property type="term" value="F:DNA binding"/>
    <property type="evidence" value="ECO:0007669"/>
    <property type="project" value="UniProtKB-KW"/>
</dbReference>
<sequence>MAGLQLQVLGDLEVIRDGSVLPLPPSRKTRGLLAYLALNNRPQRREQLCELLWEIPDDPRGSLRWSLSKIRKLVDDEQQPRIIADRSTVAFDTADVEIDVLDLHRATDDLAHASVDELVRLAEQNQGVFLQGLDLPDFHDYHAWCIGERERAIRSQAQVLRELGERLADQPERALDYALSLVSLTPFDESPRARLIQLLVQLDRKQEAEHQYRVGLEKLAELGVEESGRLAAALRQRSAVAPQPAPGARRPAPEHSLVGREEEVALFRGMVDSLAQADRARVVLIRGEPGIGKSRLLQAVAAMARDVGAGILKAAAFESEMIRPFGVWNDALKRALPDNATSRLLASAGEVAREQVFDSLARVLSEQTERHPVVVLCDDVHWSDESSLSALHYVLRSSPRQRLLLVATSREVELRDNNAAQQVLRSLRSDKLLDEVFLSAMPPEHIERLVKAHFPDSELATLGHDCAGNPLLALELARAGVEGGSSLAELVAERMSRFDTDAETVLHWAAVISPRLNVSVLQQVTGLPPQMIDDALAQAEQQGILHPGERGLRFAHELIRQSVYQGIPPSRCQSMHRQVAEQLERDAAVDLELAADLAHHARLSGDPFLAGKAMVSAGKLCLRFFANEDALALYREGIALAGQLNDAQRVCLTLELEEIRMTGAPVEDWQGMANEFVGLAEQAMDHGSRSHARLGYQMASYLRWLHGELSAAKRFSLQAERMSRGGTDEAQILGLAEAAKCLAMLERDLSRADAMTMEAQSLAQRTGYQSAAIPTTLGILNYYADSFDVAIEHLEDARTLAKSQGDRLTEFMANEYLAMVEMERRDCGAAQDYAAALVEIGARVREGSELPYAQCLEALCRYSLTDDDSGLAPALEALHRADAKQRLAFVLNRAAIQYIEHGELARGQACATEALELARLMERPSEVLQALLNLERIHQQDPGLVECSQREQIQQAVAAGVAGWARKRSQAVLAGP</sequence>
<reference evidence="7 8" key="1">
    <citation type="submission" date="2019-03" db="EMBL/GenBank/DDBJ databases">
        <title>Seongchinamella monodicae gen. nov., sp. nov., a novel member of the Gammaproteobacteria isolated from a tidal mudflat of beach.</title>
        <authorList>
            <person name="Yang H.G."/>
            <person name="Kang J.W."/>
            <person name="Lee S.D."/>
        </authorList>
    </citation>
    <scope>NUCLEOTIDE SEQUENCE [LARGE SCALE GENOMIC DNA]</scope>
    <source>
        <strain evidence="7 8">GH4-78</strain>
    </source>
</reference>
<evidence type="ECO:0000256" key="1">
    <source>
        <dbReference type="ARBA" id="ARBA00005820"/>
    </source>
</evidence>